<evidence type="ECO:0000259" key="1">
    <source>
        <dbReference type="PROSITE" id="PS50404"/>
    </source>
</evidence>
<proteinExistence type="predicted"/>
<dbReference type="GO" id="GO:0016034">
    <property type="term" value="F:maleylacetoacetate isomerase activity"/>
    <property type="evidence" value="ECO:0007669"/>
    <property type="project" value="TreeGrafter"/>
</dbReference>
<dbReference type="Gene3D" id="1.20.1050.10">
    <property type="match status" value="1"/>
</dbReference>
<dbReference type="GO" id="GO:0006749">
    <property type="term" value="P:glutathione metabolic process"/>
    <property type="evidence" value="ECO:0007669"/>
    <property type="project" value="TreeGrafter"/>
</dbReference>
<protein>
    <submittedName>
        <fullName evidence="3">Maleylacetoacetate isomerase</fullName>
    </submittedName>
</protein>
<evidence type="ECO:0000259" key="2">
    <source>
        <dbReference type="PROSITE" id="PS50405"/>
    </source>
</evidence>
<feature type="domain" description="GST C-terminal" evidence="2">
    <location>
        <begin position="118"/>
        <end position="246"/>
    </location>
</feature>
<comment type="caution">
    <text evidence="3">The sequence shown here is derived from an EMBL/GenBank/DDBJ whole genome shotgun (WGS) entry which is preliminary data.</text>
</comment>
<feature type="domain" description="GST N-terminal" evidence="1">
    <location>
        <begin position="8"/>
        <end position="94"/>
    </location>
</feature>
<reference evidence="3" key="1">
    <citation type="journal article" date="2020" name="Mol. Plant Microbe Interact.">
        <title>Genome Sequence of the Biocontrol Agent Coniothyrium minitans strain Conio (IMI 134523).</title>
        <authorList>
            <person name="Patel D."/>
            <person name="Shittu T.A."/>
            <person name="Baroncelli R."/>
            <person name="Muthumeenakshi S."/>
            <person name="Osborne T.H."/>
            <person name="Janganan T.K."/>
            <person name="Sreenivasaprasad S."/>
        </authorList>
    </citation>
    <scope>NUCLEOTIDE SEQUENCE</scope>
    <source>
        <strain evidence="3">Conio</strain>
    </source>
</reference>
<evidence type="ECO:0000313" key="4">
    <source>
        <dbReference type="Proteomes" id="UP000756921"/>
    </source>
</evidence>
<dbReference type="GO" id="GO:0004364">
    <property type="term" value="F:glutathione transferase activity"/>
    <property type="evidence" value="ECO:0007669"/>
    <property type="project" value="TreeGrafter"/>
</dbReference>
<dbReference type="PROSITE" id="PS50404">
    <property type="entry name" value="GST_NTER"/>
    <property type="match status" value="1"/>
</dbReference>
<dbReference type="PANTHER" id="PTHR42673:SF4">
    <property type="entry name" value="MALEYLACETOACETATE ISOMERASE"/>
    <property type="match status" value="1"/>
</dbReference>
<dbReference type="Pfam" id="PF13409">
    <property type="entry name" value="GST_N_2"/>
    <property type="match status" value="1"/>
</dbReference>
<dbReference type="InterPro" id="IPR004045">
    <property type="entry name" value="Glutathione_S-Trfase_N"/>
</dbReference>
<dbReference type="SUPFAM" id="SSF47616">
    <property type="entry name" value="GST C-terminal domain-like"/>
    <property type="match status" value="1"/>
</dbReference>
<dbReference type="InterPro" id="IPR036282">
    <property type="entry name" value="Glutathione-S-Trfase_C_sf"/>
</dbReference>
<dbReference type="OrthoDB" id="202840at2759"/>
<dbReference type="EMBL" id="WJXW01000003">
    <property type="protein sequence ID" value="KAF9737866.1"/>
    <property type="molecule type" value="Genomic_DNA"/>
</dbReference>
<dbReference type="PANTHER" id="PTHR42673">
    <property type="entry name" value="MALEYLACETOACETATE ISOMERASE"/>
    <property type="match status" value="1"/>
</dbReference>
<dbReference type="GO" id="GO:0006559">
    <property type="term" value="P:L-phenylalanine catabolic process"/>
    <property type="evidence" value="ECO:0007669"/>
    <property type="project" value="TreeGrafter"/>
</dbReference>
<dbReference type="SUPFAM" id="SSF52833">
    <property type="entry name" value="Thioredoxin-like"/>
    <property type="match status" value="1"/>
</dbReference>
<keyword evidence="3" id="KW-0413">Isomerase</keyword>
<dbReference type="PROSITE" id="PS50405">
    <property type="entry name" value="GST_CTER"/>
    <property type="match status" value="1"/>
</dbReference>
<dbReference type="InterPro" id="IPR010987">
    <property type="entry name" value="Glutathione-S-Trfase_C-like"/>
</dbReference>
<name>A0A9P6GMB5_9PLEO</name>
<sequence length="252" mass="28757">MSSQPTETTYHLYTFYASSCAARIRIAFHLKNLTYVPHYLDMAKDDHESDEYRKLNPSAAIPTLVVQIEGQQDFRISQSVAILGVLYVLRPDMREHPILVFRMEEIHPTPALLPPASDPRARARVRELVYVITSDVFPPTNSRIAQMVKGVRGERGTRRHLLRPYHHEPRLHRLRSHTRPHPPNSPYSAGERLTLADVVLVPQVEQARFHGVDLARWPLLSGIVARLETLDAFRTAGWRAQGDTPDKDRVAV</sequence>
<organism evidence="3 4">
    <name type="scientific">Paraphaeosphaeria minitans</name>
    <dbReference type="NCBI Taxonomy" id="565426"/>
    <lineage>
        <taxon>Eukaryota</taxon>
        <taxon>Fungi</taxon>
        <taxon>Dikarya</taxon>
        <taxon>Ascomycota</taxon>
        <taxon>Pezizomycotina</taxon>
        <taxon>Dothideomycetes</taxon>
        <taxon>Pleosporomycetidae</taxon>
        <taxon>Pleosporales</taxon>
        <taxon>Massarineae</taxon>
        <taxon>Didymosphaeriaceae</taxon>
        <taxon>Paraphaeosphaeria</taxon>
    </lineage>
</organism>
<gene>
    <name evidence="3" type="ORF">PMIN01_03149</name>
</gene>
<evidence type="ECO:0000313" key="3">
    <source>
        <dbReference type="EMBL" id="KAF9737866.1"/>
    </source>
</evidence>
<accession>A0A9P6GMB5</accession>
<dbReference type="InterPro" id="IPR036249">
    <property type="entry name" value="Thioredoxin-like_sf"/>
</dbReference>
<dbReference type="GO" id="GO:0005739">
    <property type="term" value="C:mitochondrion"/>
    <property type="evidence" value="ECO:0007669"/>
    <property type="project" value="TreeGrafter"/>
</dbReference>
<dbReference type="AlphaFoldDB" id="A0A9P6GMB5"/>
<dbReference type="Proteomes" id="UP000756921">
    <property type="component" value="Unassembled WGS sequence"/>
</dbReference>
<keyword evidence="4" id="KW-1185">Reference proteome</keyword>
<dbReference type="Gene3D" id="3.40.30.10">
    <property type="entry name" value="Glutaredoxin"/>
    <property type="match status" value="1"/>
</dbReference>